<accession>A0ABT4IDM9</accession>
<dbReference type="InterPro" id="IPR018047">
    <property type="entry name" value="Ammonium_transpt_CS"/>
</dbReference>
<feature type="transmembrane region" description="Helical" evidence="8">
    <location>
        <begin position="279"/>
        <end position="298"/>
    </location>
</feature>
<dbReference type="NCBIfam" id="TIGR00836">
    <property type="entry name" value="amt"/>
    <property type="match status" value="1"/>
</dbReference>
<dbReference type="InterPro" id="IPR024041">
    <property type="entry name" value="NH4_transpt_AmtB-like_dom"/>
</dbReference>
<keyword evidence="6 8" id="KW-0472">Membrane</keyword>
<dbReference type="PANTHER" id="PTHR43029">
    <property type="entry name" value="AMMONIUM TRANSPORTER MEP2"/>
    <property type="match status" value="1"/>
</dbReference>
<keyword evidence="5 8" id="KW-1133">Transmembrane helix</keyword>
<evidence type="ECO:0000256" key="6">
    <source>
        <dbReference type="ARBA" id="ARBA00023136"/>
    </source>
</evidence>
<evidence type="ECO:0000256" key="2">
    <source>
        <dbReference type="ARBA" id="ARBA00005887"/>
    </source>
</evidence>
<comment type="subcellular location">
    <subcellularLocation>
        <location evidence="8">Cell membrane</location>
        <topology evidence="8">Multi-pass membrane protein</topology>
    </subcellularLocation>
    <subcellularLocation>
        <location evidence="1">Membrane</location>
        <topology evidence="1">Multi-pass membrane protein</topology>
    </subcellularLocation>
</comment>
<feature type="transmembrane region" description="Helical" evidence="8">
    <location>
        <begin position="159"/>
        <end position="181"/>
    </location>
</feature>
<feature type="transmembrane region" description="Helical" evidence="8">
    <location>
        <begin position="255"/>
        <end position="273"/>
    </location>
</feature>
<dbReference type="Gene3D" id="1.10.3430.10">
    <property type="entry name" value="Ammonium transporter AmtB like domains"/>
    <property type="match status" value="1"/>
</dbReference>
<gene>
    <name evidence="10" type="ORF">O0S10_00390</name>
</gene>
<sequence>MIDTGSVAWVLASTALVLLMTPALGLFYGGMVRKKNFLSVLMLVFASLMLVILQWFLVGYSLAFGTTQLGIIGGLEHIGLAGVGFDTQLGLEIPDLLFAAFQMTFAGLTLAIIVSGVAERIRFGAFLIFGILWTTFVYDPLAHWLWGGGWLAQLGALDYAGGTVVHISAGFGALALAIYIGKRSGFGMHNLNPQNIPMTFFAGGLLLFGWMGFNGGSALAVNETAIHAIMVTLISAAAGTISWMIVNWRHGKPSSLGFVSGTIAGLGAITPAAGFVDMWAALLIGVVAGVLCYYALLWRVKHTFDESLDAWAVHGVGGFWGTIACGIFAAASVGGISGLLEGNAYLFGVQILDAVVTAAFAFAATYVLAWVVDKTIGLRVTEDEEYIGLDLTQHGEMVT</sequence>
<dbReference type="SUPFAM" id="SSF111352">
    <property type="entry name" value="Ammonium transporter"/>
    <property type="match status" value="1"/>
</dbReference>
<keyword evidence="11" id="KW-1185">Reference proteome</keyword>
<comment type="similarity">
    <text evidence="2 8">Belongs to the ammonia transporter channel (TC 1.A.11.2) family.</text>
</comment>
<feature type="transmembrane region" description="Helical" evidence="8">
    <location>
        <begin position="345"/>
        <end position="372"/>
    </location>
</feature>
<protein>
    <recommendedName>
        <fullName evidence="8">Ammonium transporter</fullName>
    </recommendedName>
</protein>
<comment type="caution">
    <text evidence="10">The sequence shown here is derived from an EMBL/GenBank/DDBJ whole genome shotgun (WGS) entry which is preliminary data.</text>
</comment>
<evidence type="ECO:0000256" key="1">
    <source>
        <dbReference type="ARBA" id="ARBA00004141"/>
    </source>
</evidence>
<feature type="transmembrane region" description="Helical" evidence="8">
    <location>
        <begin position="225"/>
        <end position="246"/>
    </location>
</feature>
<reference evidence="10" key="1">
    <citation type="submission" date="2022-12" db="EMBL/GenBank/DDBJ databases">
        <title>Isolation and characterisation of novel Methanocorpusculum spp. from native Australian herbivores indicates the genus is ancestrally host-associated.</title>
        <authorList>
            <person name="Volmer J.G."/>
            <person name="Soo R.M."/>
            <person name="Evans P.N."/>
            <person name="Hoedt E.C."/>
            <person name="Astorga Alsina A.L."/>
            <person name="Woodcroft B.J."/>
            <person name="Tyson G.W."/>
            <person name="Hugenholtz P."/>
            <person name="Morrison M."/>
        </authorList>
    </citation>
    <scope>NUCLEOTIDE SEQUENCE</scope>
    <source>
        <strain evidence="10">MG</strain>
    </source>
</reference>
<evidence type="ECO:0000256" key="3">
    <source>
        <dbReference type="ARBA" id="ARBA00022448"/>
    </source>
</evidence>
<feature type="transmembrane region" description="Helical" evidence="8">
    <location>
        <begin position="96"/>
        <end position="118"/>
    </location>
</feature>
<keyword evidence="3 8" id="KW-0813">Transport</keyword>
<dbReference type="PROSITE" id="PS01219">
    <property type="entry name" value="AMMONIUM_TRANSP"/>
    <property type="match status" value="1"/>
</dbReference>
<evidence type="ECO:0000313" key="11">
    <source>
        <dbReference type="Proteomes" id="UP001141422"/>
    </source>
</evidence>
<feature type="transmembrane region" description="Helical" evidence="8">
    <location>
        <begin position="6"/>
        <end position="30"/>
    </location>
</feature>
<dbReference type="RefSeq" id="WP_268923903.1">
    <property type="nucleotide sequence ID" value="NZ_JAPTGB010000001.1"/>
</dbReference>
<organism evidence="10 11">
    <name type="scientific">Methanocorpusculum petauri</name>
    <dbReference type="NCBI Taxonomy" id="3002863"/>
    <lineage>
        <taxon>Archaea</taxon>
        <taxon>Methanobacteriati</taxon>
        <taxon>Methanobacteriota</taxon>
        <taxon>Stenosarchaea group</taxon>
        <taxon>Methanomicrobia</taxon>
        <taxon>Methanomicrobiales</taxon>
        <taxon>Methanocorpusculaceae</taxon>
        <taxon>Methanocorpusculum</taxon>
    </lineage>
</organism>
<feature type="domain" description="Ammonium transporter AmtB-like" evidence="9">
    <location>
        <begin position="8"/>
        <end position="397"/>
    </location>
</feature>
<evidence type="ECO:0000256" key="5">
    <source>
        <dbReference type="ARBA" id="ARBA00022989"/>
    </source>
</evidence>
<proteinExistence type="inferred from homology"/>
<dbReference type="PANTHER" id="PTHR43029:SF10">
    <property type="entry name" value="AMMONIUM TRANSPORTER MEP2"/>
    <property type="match status" value="1"/>
</dbReference>
<name>A0ABT4IDM9_9EURY</name>
<keyword evidence="7 8" id="KW-0924">Ammonia transport</keyword>
<dbReference type="InterPro" id="IPR029020">
    <property type="entry name" value="Ammonium/urea_transptr"/>
</dbReference>
<evidence type="ECO:0000256" key="4">
    <source>
        <dbReference type="ARBA" id="ARBA00022692"/>
    </source>
</evidence>
<keyword evidence="4 8" id="KW-0812">Transmembrane</keyword>
<evidence type="ECO:0000256" key="7">
    <source>
        <dbReference type="ARBA" id="ARBA00023177"/>
    </source>
</evidence>
<feature type="transmembrane region" description="Helical" evidence="8">
    <location>
        <begin position="125"/>
        <end position="147"/>
    </location>
</feature>
<evidence type="ECO:0000313" key="10">
    <source>
        <dbReference type="EMBL" id="MCZ0859681.1"/>
    </source>
</evidence>
<feature type="transmembrane region" description="Helical" evidence="8">
    <location>
        <begin position="310"/>
        <end position="333"/>
    </location>
</feature>
<evidence type="ECO:0000256" key="8">
    <source>
        <dbReference type="RuleBase" id="RU362002"/>
    </source>
</evidence>
<feature type="transmembrane region" description="Helical" evidence="8">
    <location>
        <begin position="193"/>
        <end position="213"/>
    </location>
</feature>
<evidence type="ECO:0000259" key="9">
    <source>
        <dbReference type="Pfam" id="PF00909"/>
    </source>
</evidence>
<dbReference type="Proteomes" id="UP001141422">
    <property type="component" value="Unassembled WGS sequence"/>
</dbReference>
<dbReference type="Pfam" id="PF00909">
    <property type="entry name" value="Ammonium_transp"/>
    <property type="match status" value="1"/>
</dbReference>
<dbReference type="EMBL" id="JAPTGB010000001">
    <property type="protein sequence ID" value="MCZ0859681.1"/>
    <property type="molecule type" value="Genomic_DNA"/>
</dbReference>
<dbReference type="InterPro" id="IPR001905">
    <property type="entry name" value="Ammonium_transpt"/>
</dbReference>
<feature type="transmembrane region" description="Helical" evidence="8">
    <location>
        <begin position="37"/>
        <end position="57"/>
    </location>
</feature>